<evidence type="ECO:0000313" key="2">
    <source>
        <dbReference type="Proteomes" id="UP000003344"/>
    </source>
</evidence>
<sequence>MRGDKKEKGRLKPRFRFQTTFCRSSNLVPSSVRRGKVRMGVALRLEGKSNSYNP</sequence>
<comment type="caution">
    <text evidence="1">The sequence shown here is derived from an EMBL/GenBank/DDBJ whole genome shotgun (WGS) entry which is preliminary data.</text>
</comment>
<name>D2ZZF3_NEIM2</name>
<proteinExistence type="predicted"/>
<reference evidence="1 2" key="1">
    <citation type="submission" date="2009-10" db="EMBL/GenBank/DDBJ databases">
        <authorList>
            <person name="Weinstock G."/>
            <person name="Sodergren E."/>
            <person name="Clifton S."/>
            <person name="Fulton L."/>
            <person name="Fulton B."/>
            <person name="Courtney L."/>
            <person name="Fronick C."/>
            <person name="Harrison M."/>
            <person name="Strong C."/>
            <person name="Farmer C."/>
            <person name="Delahaunty K."/>
            <person name="Markovic C."/>
            <person name="Hall O."/>
            <person name="Minx P."/>
            <person name="Tomlinson C."/>
            <person name="Mitreva M."/>
            <person name="Nelson J."/>
            <person name="Hou S."/>
            <person name="Wollam A."/>
            <person name="Pepin K.H."/>
            <person name="Johnson M."/>
            <person name="Bhonagiri V."/>
            <person name="Nash W.E."/>
            <person name="Warren W."/>
            <person name="Chinwalla A."/>
            <person name="Mardis E.R."/>
            <person name="Wilson R.K."/>
        </authorList>
    </citation>
    <scope>NUCLEOTIDE SEQUENCE [LARGE SCALE GENOMIC DNA]</scope>
    <source>
        <strain evidence="2">ATCC 25996 / DSM 4631 / NCTC 10774 / M26</strain>
    </source>
</reference>
<dbReference type="STRING" id="546266.NEIMUCOT_06028"/>
<accession>D2ZZF3</accession>
<dbReference type="EMBL" id="ACDX02000018">
    <property type="protein sequence ID" value="EFC87524.1"/>
    <property type="molecule type" value="Genomic_DNA"/>
</dbReference>
<protein>
    <submittedName>
        <fullName evidence="1">Uncharacterized protein</fullName>
    </submittedName>
</protein>
<gene>
    <name evidence="1" type="ORF">NEIMUCOT_06028</name>
</gene>
<dbReference type="Proteomes" id="UP000003344">
    <property type="component" value="Unassembled WGS sequence"/>
</dbReference>
<evidence type="ECO:0000313" key="1">
    <source>
        <dbReference type="EMBL" id="EFC87524.1"/>
    </source>
</evidence>
<organism evidence="1 2">
    <name type="scientific">Neisseria mucosa (strain ATCC 25996 / DSM 4631 / NCTC 10774 / M26)</name>
    <dbReference type="NCBI Taxonomy" id="546266"/>
    <lineage>
        <taxon>Bacteria</taxon>
        <taxon>Pseudomonadati</taxon>
        <taxon>Pseudomonadota</taxon>
        <taxon>Betaproteobacteria</taxon>
        <taxon>Neisseriales</taxon>
        <taxon>Neisseriaceae</taxon>
        <taxon>Neisseria</taxon>
    </lineage>
</organism>
<dbReference type="AlphaFoldDB" id="D2ZZF3"/>